<evidence type="ECO:0000259" key="8">
    <source>
        <dbReference type="Pfam" id="PF16822"/>
    </source>
</evidence>
<evidence type="ECO:0000256" key="3">
    <source>
        <dbReference type="ARBA" id="ARBA00022679"/>
    </source>
</evidence>
<reference evidence="9 10" key="1">
    <citation type="submission" date="2019-02" db="EMBL/GenBank/DDBJ databases">
        <title>Deep-cultivation of Planctomycetes and their phenomic and genomic characterization uncovers novel biology.</title>
        <authorList>
            <person name="Wiegand S."/>
            <person name="Jogler M."/>
            <person name="Boedeker C."/>
            <person name="Pinto D."/>
            <person name="Vollmers J."/>
            <person name="Rivas-Marin E."/>
            <person name="Kohn T."/>
            <person name="Peeters S.H."/>
            <person name="Heuer A."/>
            <person name="Rast P."/>
            <person name="Oberbeckmann S."/>
            <person name="Bunk B."/>
            <person name="Jeske O."/>
            <person name="Meyerdierks A."/>
            <person name="Storesund J.E."/>
            <person name="Kallscheuer N."/>
            <person name="Luecker S."/>
            <person name="Lage O.M."/>
            <person name="Pohl T."/>
            <person name="Merkel B.J."/>
            <person name="Hornburger P."/>
            <person name="Mueller R.-W."/>
            <person name="Bruemmer F."/>
            <person name="Labrenz M."/>
            <person name="Spormann A.M."/>
            <person name="Op den Camp H."/>
            <person name="Overmann J."/>
            <person name="Amann R."/>
            <person name="Jetten M.S.M."/>
            <person name="Mascher T."/>
            <person name="Medema M.H."/>
            <person name="Devos D.P."/>
            <person name="Kaster A.-K."/>
            <person name="Ovreas L."/>
            <person name="Rohde M."/>
            <person name="Galperin M.Y."/>
            <person name="Jogler C."/>
        </authorList>
    </citation>
    <scope>NUCLEOTIDE SEQUENCE [LARGE SCALE GENOMIC DNA]</scope>
    <source>
        <strain evidence="9 10">Pla110</strain>
    </source>
</reference>
<keyword evidence="5" id="KW-0574">Periplasm</keyword>
<comment type="pathway">
    <text evidence="2">Glycan biosynthesis; alginate biosynthesis.</text>
</comment>
<evidence type="ECO:0000256" key="4">
    <source>
        <dbReference type="ARBA" id="ARBA00022729"/>
    </source>
</evidence>
<dbReference type="InterPro" id="IPR031811">
    <property type="entry name" value="ALGX/ALGJ_SGNH-like"/>
</dbReference>
<name>A0A518CQK1_9PLAN</name>
<organism evidence="9 10">
    <name type="scientific">Polystyrenella longa</name>
    <dbReference type="NCBI Taxonomy" id="2528007"/>
    <lineage>
        <taxon>Bacteria</taxon>
        <taxon>Pseudomonadati</taxon>
        <taxon>Planctomycetota</taxon>
        <taxon>Planctomycetia</taxon>
        <taxon>Planctomycetales</taxon>
        <taxon>Planctomycetaceae</taxon>
        <taxon>Polystyrenella</taxon>
    </lineage>
</organism>
<dbReference type="KEGG" id="plon:Pla110_32350"/>
<keyword evidence="4" id="KW-0732">Signal</keyword>
<dbReference type="OrthoDB" id="278039at2"/>
<keyword evidence="7" id="KW-1133">Transmembrane helix</keyword>
<keyword evidence="7" id="KW-0812">Transmembrane</keyword>
<accession>A0A518CQK1</accession>
<dbReference type="Proteomes" id="UP000317178">
    <property type="component" value="Chromosome"/>
</dbReference>
<evidence type="ECO:0000313" key="9">
    <source>
        <dbReference type="EMBL" id="QDU81493.1"/>
    </source>
</evidence>
<dbReference type="Pfam" id="PF16822">
    <property type="entry name" value="ALGX"/>
    <property type="match status" value="1"/>
</dbReference>
<evidence type="ECO:0000256" key="5">
    <source>
        <dbReference type="ARBA" id="ARBA00022764"/>
    </source>
</evidence>
<gene>
    <name evidence="9" type="ORF">Pla110_32350</name>
</gene>
<evidence type="ECO:0000256" key="7">
    <source>
        <dbReference type="SAM" id="Phobius"/>
    </source>
</evidence>
<evidence type="ECO:0000313" key="10">
    <source>
        <dbReference type="Proteomes" id="UP000317178"/>
    </source>
</evidence>
<evidence type="ECO:0000256" key="1">
    <source>
        <dbReference type="ARBA" id="ARBA00004418"/>
    </source>
</evidence>
<protein>
    <recommendedName>
        <fullName evidence="8">AlgX/AlgJ SGNH hydrolase-like domain-containing protein</fullName>
    </recommendedName>
</protein>
<dbReference type="GO" id="GO:0016740">
    <property type="term" value="F:transferase activity"/>
    <property type="evidence" value="ECO:0007669"/>
    <property type="project" value="UniProtKB-KW"/>
</dbReference>
<keyword evidence="3" id="KW-0808">Transferase</keyword>
<comment type="subcellular location">
    <subcellularLocation>
        <location evidence="1">Periplasm</location>
    </subcellularLocation>
</comment>
<sequence>MNSPSEIPRKKQLKTARRFMLFALIMLASPGLLLFWPQVPQNVATENRAFTSLPSVPVNWQSYCAFPTHFQLYFDDHFGFRNAFLNTQHRLQYHFWGQPTLNPGEMTNPILNQATAAQLSNDVLIGREGWLFFKGDRVLEDARGLRPYSEKELKDWANAFVQNRQKLAARGISYLVVFTPNKSTVYPEFLPSGIEFSDDQRRLPQLIEQLHTTTQVEVLDLTSPLRQTKTDQRCYHKTDTHWNEVGAYVAFQQILDQLNLSTRRLPLSKTVTFEEQLTGGKDLARMLGLQETLVETSPVLKEHELPTPVAKIVGELTLQTGACNQYENPSNADGLGKVILFHDSFALEWFPWMSEECSDLICCWSFGLDFELIEQKQPNLVIHQIVERMLPVRKYEELDVQNLTLH</sequence>
<keyword evidence="10" id="KW-1185">Reference proteome</keyword>
<keyword evidence="6" id="KW-0016">Alginate biosynthesis</keyword>
<keyword evidence="7" id="KW-0472">Membrane</keyword>
<dbReference type="GO" id="GO:0042597">
    <property type="term" value="C:periplasmic space"/>
    <property type="evidence" value="ECO:0007669"/>
    <property type="project" value="UniProtKB-SubCell"/>
</dbReference>
<evidence type="ECO:0000256" key="2">
    <source>
        <dbReference type="ARBA" id="ARBA00005182"/>
    </source>
</evidence>
<dbReference type="RefSeq" id="WP_144996876.1">
    <property type="nucleotide sequence ID" value="NZ_CP036281.1"/>
</dbReference>
<proteinExistence type="predicted"/>
<dbReference type="UniPathway" id="UPA00286"/>
<dbReference type="GO" id="GO:0042121">
    <property type="term" value="P:alginic acid biosynthetic process"/>
    <property type="evidence" value="ECO:0007669"/>
    <property type="project" value="UniProtKB-UniPathway"/>
</dbReference>
<dbReference type="EMBL" id="CP036281">
    <property type="protein sequence ID" value="QDU81493.1"/>
    <property type="molecule type" value="Genomic_DNA"/>
</dbReference>
<feature type="transmembrane region" description="Helical" evidence="7">
    <location>
        <begin position="21"/>
        <end position="39"/>
    </location>
</feature>
<dbReference type="AlphaFoldDB" id="A0A518CQK1"/>
<evidence type="ECO:0000256" key="6">
    <source>
        <dbReference type="ARBA" id="ARBA00022841"/>
    </source>
</evidence>
<feature type="domain" description="AlgX/AlgJ SGNH hydrolase-like" evidence="8">
    <location>
        <begin position="123"/>
        <end position="298"/>
    </location>
</feature>